<organism evidence="2 3">
    <name type="scientific">Heracleum sosnowskyi</name>
    <dbReference type="NCBI Taxonomy" id="360622"/>
    <lineage>
        <taxon>Eukaryota</taxon>
        <taxon>Viridiplantae</taxon>
        <taxon>Streptophyta</taxon>
        <taxon>Embryophyta</taxon>
        <taxon>Tracheophyta</taxon>
        <taxon>Spermatophyta</taxon>
        <taxon>Magnoliopsida</taxon>
        <taxon>eudicotyledons</taxon>
        <taxon>Gunneridae</taxon>
        <taxon>Pentapetalae</taxon>
        <taxon>asterids</taxon>
        <taxon>campanulids</taxon>
        <taxon>Apiales</taxon>
        <taxon>Apiaceae</taxon>
        <taxon>Apioideae</taxon>
        <taxon>apioid superclade</taxon>
        <taxon>Tordylieae</taxon>
        <taxon>Tordyliinae</taxon>
        <taxon>Heracleum</taxon>
    </lineage>
</organism>
<keyword evidence="1" id="KW-0732">Signal</keyword>
<sequence length="107" mass="11919">MFLILLRILLKKWLGPLRPNLVIKVHYCSNDTIRACLSTNSSCISTNPKSSSSAFPWLISKKASEDNPAQQLFEAILETQKNVKIENVEHTPTGNTTHCNGLLRIGV</sequence>
<dbReference type="AlphaFoldDB" id="A0AAD8I8X6"/>
<keyword evidence="3" id="KW-1185">Reference proteome</keyword>
<evidence type="ECO:0000313" key="3">
    <source>
        <dbReference type="Proteomes" id="UP001237642"/>
    </source>
</evidence>
<accession>A0AAD8I8X6</accession>
<evidence type="ECO:0000256" key="1">
    <source>
        <dbReference type="SAM" id="SignalP"/>
    </source>
</evidence>
<dbReference type="Proteomes" id="UP001237642">
    <property type="component" value="Unassembled WGS sequence"/>
</dbReference>
<feature type="signal peptide" evidence="1">
    <location>
        <begin position="1"/>
        <end position="19"/>
    </location>
</feature>
<dbReference type="GO" id="GO:0009543">
    <property type="term" value="C:chloroplast thylakoid lumen"/>
    <property type="evidence" value="ECO:0007669"/>
    <property type="project" value="TreeGrafter"/>
</dbReference>
<comment type="caution">
    <text evidence="2">The sequence shown here is derived from an EMBL/GenBank/DDBJ whole genome shotgun (WGS) entry which is preliminary data.</text>
</comment>
<gene>
    <name evidence="2" type="ORF">POM88_027945</name>
</gene>
<dbReference type="PANTHER" id="PTHR36783:SF2">
    <property type="entry name" value="THYLAKOID LUMENAL 17.9 KDA PROTEIN, CHLOROPLASTIC"/>
    <property type="match status" value="1"/>
</dbReference>
<name>A0AAD8I8X6_9APIA</name>
<reference evidence="2" key="1">
    <citation type="submission" date="2023-02" db="EMBL/GenBank/DDBJ databases">
        <title>Genome of toxic invasive species Heracleum sosnowskyi carries increased number of genes despite the absence of recent whole-genome duplications.</title>
        <authorList>
            <person name="Schelkunov M."/>
            <person name="Shtratnikova V."/>
            <person name="Makarenko M."/>
            <person name="Klepikova A."/>
            <person name="Omelchenko D."/>
            <person name="Novikova G."/>
            <person name="Obukhova E."/>
            <person name="Bogdanov V."/>
            <person name="Penin A."/>
            <person name="Logacheva M."/>
        </authorList>
    </citation>
    <scope>NUCLEOTIDE SEQUENCE</scope>
    <source>
        <strain evidence="2">Hsosn_3</strain>
        <tissue evidence="2">Leaf</tissue>
    </source>
</reference>
<dbReference type="PANTHER" id="PTHR36783">
    <property type="entry name" value="THYLAKOID LUMENAL 17.9 KDA PROTEIN, CHLOROPLASTIC"/>
    <property type="match status" value="1"/>
</dbReference>
<feature type="chain" id="PRO_5042089948" evidence="1">
    <location>
        <begin position="20"/>
        <end position="107"/>
    </location>
</feature>
<protein>
    <submittedName>
        <fullName evidence="2">Uncharacterized protein</fullName>
    </submittedName>
</protein>
<reference evidence="2" key="2">
    <citation type="submission" date="2023-05" db="EMBL/GenBank/DDBJ databases">
        <authorList>
            <person name="Schelkunov M.I."/>
        </authorList>
    </citation>
    <scope>NUCLEOTIDE SEQUENCE</scope>
    <source>
        <strain evidence="2">Hsosn_3</strain>
        <tissue evidence="2">Leaf</tissue>
    </source>
</reference>
<dbReference type="InterPro" id="IPR037734">
    <property type="entry name" value="Thylakoid_lumenal_17.9"/>
</dbReference>
<dbReference type="EMBL" id="JAUIZM010000006">
    <property type="protein sequence ID" value="KAK1381201.1"/>
    <property type="molecule type" value="Genomic_DNA"/>
</dbReference>
<proteinExistence type="predicted"/>
<evidence type="ECO:0000313" key="2">
    <source>
        <dbReference type="EMBL" id="KAK1381201.1"/>
    </source>
</evidence>